<name>A0A917V3L5_9HYPH</name>
<dbReference type="AlphaFoldDB" id="A0A917V3L5"/>
<keyword evidence="2" id="KW-0812">Transmembrane</keyword>
<evidence type="ECO:0000256" key="1">
    <source>
        <dbReference type="SAM" id="MobiDB-lite"/>
    </source>
</evidence>
<protein>
    <submittedName>
        <fullName evidence="3">Uncharacterized protein</fullName>
    </submittedName>
</protein>
<reference evidence="3 4" key="1">
    <citation type="journal article" date="2014" name="Int. J. Syst. Evol. Microbiol.">
        <title>Complete genome sequence of Corynebacterium casei LMG S-19264T (=DSM 44701T), isolated from a smear-ripened cheese.</title>
        <authorList>
            <consortium name="US DOE Joint Genome Institute (JGI-PGF)"/>
            <person name="Walter F."/>
            <person name="Albersmeier A."/>
            <person name="Kalinowski J."/>
            <person name="Ruckert C."/>
        </authorList>
    </citation>
    <scope>NUCLEOTIDE SEQUENCE [LARGE SCALE GENOMIC DNA]</scope>
    <source>
        <strain evidence="3 4">CGMCC 1.9161</strain>
    </source>
</reference>
<proteinExistence type="predicted"/>
<evidence type="ECO:0000313" key="3">
    <source>
        <dbReference type="EMBL" id="GGK32674.1"/>
    </source>
</evidence>
<organism evidence="3 4">
    <name type="scientific">Salinarimonas ramus</name>
    <dbReference type="NCBI Taxonomy" id="690164"/>
    <lineage>
        <taxon>Bacteria</taxon>
        <taxon>Pseudomonadati</taxon>
        <taxon>Pseudomonadota</taxon>
        <taxon>Alphaproteobacteria</taxon>
        <taxon>Hyphomicrobiales</taxon>
        <taxon>Salinarimonadaceae</taxon>
        <taxon>Salinarimonas</taxon>
    </lineage>
</organism>
<accession>A0A917V3L5</accession>
<feature type="transmembrane region" description="Helical" evidence="2">
    <location>
        <begin position="46"/>
        <end position="63"/>
    </location>
</feature>
<dbReference type="EMBL" id="BMMF01000005">
    <property type="protein sequence ID" value="GGK32674.1"/>
    <property type="molecule type" value="Genomic_DNA"/>
</dbReference>
<dbReference type="Proteomes" id="UP000600449">
    <property type="component" value="Unassembled WGS sequence"/>
</dbReference>
<feature type="compositionally biased region" description="Polar residues" evidence="1">
    <location>
        <begin position="1"/>
        <end position="19"/>
    </location>
</feature>
<gene>
    <name evidence="3" type="ORF">GCM10011322_19200</name>
</gene>
<keyword evidence="2" id="KW-0472">Membrane</keyword>
<dbReference type="RefSeq" id="WP_188912795.1">
    <property type="nucleotide sequence ID" value="NZ_BMMF01000005.1"/>
</dbReference>
<evidence type="ECO:0000313" key="4">
    <source>
        <dbReference type="Proteomes" id="UP000600449"/>
    </source>
</evidence>
<feature type="region of interest" description="Disordered" evidence="1">
    <location>
        <begin position="1"/>
        <end position="27"/>
    </location>
</feature>
<evidence type="ECO:0000256" key="2">
    <source>
        <dbReference type="SAM" id="Phobius"/>
    </source>
</evidence>
<sequence length="64" mass="6910">MQNADIRTPALESTASNARESGAPRLDARTAREWLRQEVEVRVPRLWLVAGAAVVAALGLVALD</sequence>
<comment type="caution">
    <text evidence="3">The sequence shown here is derived from an EMBL/GenBank/DDBJ whole genome shotgun (WGS) entry which is preliminary data.</text>
</comment>
<keyword evidence="4" id="KW-1185">Reference proteome</keyword>
<keyword evidence="2" id="KW-1133">Transmembrane helix</keyword>